<protein>
    <submittedName>
        <fullName evidence="2">Thiamine phosphate synthase</fullName>
    </submittedName>
</protein>
<dbReference type="Proteomes" id="UP000529417">
    <property type="component" value="Unassembled WGS sequence"/>
</dbReference>
<proteinExistence type="predicted"/>
<evidence type="ECO:0000313" key="3">
    <source>
        <dbReference type="Proteomes" id="UP000529417"/>
    </source>
</evidence>
<dbReference type="GO" id="GO:0009228">
    <property type="term" value="P:thiamine biosynthetic process"/>
    <property type="evidence" value="ECO:0007669"/>
    <property type="project" value="UniProtKB-KW"/>
</dbReference>
<dbReference type="RefSeq" id="WP_179907110.1">
    <property type="nucleotide sequence ID" value="NZ_JACBXS010000040.1"/>
</dbReference>
<evidence type="ECO:0000313" key="2">
    <source>
        <dbReference type="EMBL" id="NYS26314.1"/>
    </source>
</evidence>
<dbReference type="InterPro" id="IPR013785">
    <property type="entry name" value="Aldolase_TIM"/>
</dbReference>
<comment type="caution">
    <text evidence="2">The sequence shown here is derived from an EMBL/GenBank/DDBJ whole genome shotgun (WGS) entry which is preliminary data.</text>
</comment>
<organism evidence="2 3">
    <name type="scientific">Rhabdonatronobacter sediminivivens</name>
    <dbReference type="NCBI Taxonomy" id="2743469"/>
    <lineage>
        <taxon>Bacteria</taxon>
        <taxon>Pseudomonadati</taxon>
        <taxon>Pseudomonadota</taxon>
        <taxon>Alphaproteobacteria</taxon>
        <taxon>Rhodobacterales</taxon>
        <taxon>Paracoccaceae</taxon>
        <taxon>Rhabdonatronobacter</taxon>
    </lineage>
</organism>
<name>A0A7Z0KZE5_9RHOB</name>
<accession>A0A7Z0KZE5</accession>
<dbReference type="CDD" id="cd00564">
    <property type="entry name" value="TMP_TenI"/>
    <property type="match status" value="1"/>
</dbReference>
<dbReference type="SUPFAM" id="SSF51391">
    <property type="entry name" value="Thiamin phosphate synthase"/>
    <property type="match status" value="1"/>
</dbReference>
<dbReference type="EMBL" id="JACBXS010000040">
    <property type="protein sequence ID" value="NYS26314.1"/>
    <property type="molecule type" value="Genomic_DNA"/>
</dbReference>
<evidence type="ECO:0000259" key="1">
    <source>
        <dbReference type="Pfam" id="PF02581"/>
    </source>
</evidence>
<dbReference type="InterPro" id="IPR022998">
    <property type="entry name" value="ThiamineP_synth_TenI"/>
</dbReference>
<dbReference type="AlphaFoldDB" id="A0A7Z0KZE5"/>
<dbReference type="InterPro" id="IPR036206">
    <property type="entry name" value="ThiamineP_synth_sf"/>
</dbReference>
<dbReference type="Pfam" id="PF02581">
    <property type="entry name" value="TMP-TENI"/>
    <property type="match status" value="1"/>
</dbReference>
<reference evidence="2 3" key="1">
    <citation type="journal article" date="2000" name="Arch. Microbiol.">
        <title>Rhodobaca bogoriensis gen. nov. and sp. nov., an alkaliphilic purple nonsulfur bacterium from African Rift Valley soda lakes.</title>
        <authorList>
            <person name="Milford A.D."/>
            <person name="Achenbach L.A."/>
            <person name="Jung D.O."/>
            <person name="Madigan M.T."/>
        </authorList>
    </citation>
    <scope>NUCLEOTIDE SEQUENCE [LARGE SCALE GENOMIC DNA]</scope>
    <source>
        <strain evidence="2 3">2376</strain>
    </source>
</reference>
<feature type="domain" description="Thiamine phosphate synthase/TenI" evidence="1">
    <location>
        <begin position="11"/>
        <end position="177"/>
    </location>
</feature>
<sequence>MTAPTQDRPQIYLITPPDPDPESFGPLLSRVLDAHPVACLRLQTALQDSDRIARIADALREIAHARDVALVIERHALLAERLGLDGVHLPDGGRGLRKLRADLGKDMIIGAFCGTSRHDGMSAGEAGADYIAFGPVGDAGLGDGQTAPHELFEWWSQMIELPIVAEGALTPELVESLTPVTDFFAFGAEVWDTPDPVATLTGMVERMG</sequence>
<dbReference type="Gene3D" id="3.20.20.70">
    <property type="entry name" value="Aldolase class I"/>
    <property type="match status" value="1"/>
</dbReference>
<keyword evidence="3" id="KW-1185">Reference proteome</keyword>
<gene>
    <name evidence="2" type="ORF">HUK65_15100</name>
</gene>